<evidence type="ECO:0000313" key="9">
    <source>
        <dbReference type="EMBL" id="MEZ7515990.1"/>
    </source>
</evidence>
<reference evidence="9 10" key="1">
    <citation type="submission" date="2023-05" db="EMBL/GenBank/DDBJ databases">
        <title>Adaptations of aquatic viruses from atmosphere-close ecosystems of the Central Arctic Ocean.</title>
        <authorList>
            <person name="Rahlff J."/>
            <person name="Holmfeldt K."/>
        </authorList>
    </citation>
    <scope>NUCLEOTIDE SEQUENCE [LARGE SCALE GENOMIC DNA]</scope>
    <source>
        <strain evidence="9 10">Arc14</strain>
    </source>
</reference>
<dbReference type="InterPro" id="IPR000415">
    <property type="entry name" value="Nitroreductase-like"/>
</dbReference>
<keyword evidence="5" id="KW-0521">NADP</keyword>
<accession>A0ABV4KH10</accession>
<feature type="domain" description="Nitroreductase" evidence="8">
    <location>
        <begin position="8"/>
        <end position="173"/>
    </location>
</feature>
<keyword evidence="4" id="KW-0288">FMN</keyword>
<proteinExistence type="inferred from homology"/>
<evidence type="ECO:0000256" key="4">
    <source>
        <dbReference type="ARBA" id="ARBA00022643"/>
    </source>
</evidence>
<dbReference type="InterPro" id="IPR033878">
    <property type="entry name" value="NfsB-like"/>
</dbReference>
<gene>
    <name evidence="9" type="ORF">QO192_11940</name>
</gene>
<evidence type="ECO:0000313" key="10">
    <source>
        <dbReference type="Proteomes" id="UP001568894"/>
    </source>
</evidence>
<comment type="caution">
    <text evidence="9">The sequence shown here is derived from an EMBL/GenBank/DDBJ whole genome shotgun (WGS) entry which is preliminary data.</text>
</comment>
<evidence type="ECO:0000256" key="5">
    <source>
        <dbReference type="ARBA" id="ARBA00022857"/>
    </source>
</evidence>
<dbReference type="Gene3D" id="3.40.109.10">
    <property type="entry name" value="NADH Oxidase"/>
    <property type="match status" value="1"/>
</dbReference>
<keyword evidence="3" id="KW-0285">Flavoprotein</keyword>
<dbReference type="InterPro" id="IPR050627">
    <property type="entry name" value="Nitroreductase/BluB"/>
</dbReference>
<keyword evidence="10" id="KW-1185">Reference proteome</keyword>
<comment type="similarity">
    <text evidence="2">Belongs to the nitroreductase family.</text>
</comment>
<protein>
    <submittedName>
        <fullName evidence="9">Nitroreductase family protein</fullName>
    </submittedName>
</protein>
<dbReference type="Proteomes" id="UP001568894">
    <property type="component" value="Unassembled WGS sequence"/>
</dbReference>
<dbReference type="SUPFAM" id="SSF55469">
    <property type="entry name" value="FMN-dependent nitroreductase-like"/>
    <property type="match status" value="1"/>
</dbReference>
<keyword evidence="6" id="KW-0560">Oxidoreductase</keyword>
<name>A0ABV4KH10_9FLAO</name>
<comment type="cofactor">
    <cofactor evidence="1">
        <name>FMN</name>
        <dbReference type="ChEBI" id="CHEBI:58210"/>
    </cofactor>
</comment>
<dbReference type="Pfam" id="PF00881">
    <property type="entry name" value="Nitroreductase"/>
    <property type="match status" value="1"/>
</dbReference>
<dbReference type="PANTHER" id="PTHR23026">
    <property type="entry name" value="NADPH NITROREDUCTASE"/>
    <property type="match status" value="1"/>
</dbReference>
<evidence type="ECO:0000259" key="8">
    <source>
        <dbReference type="Pfam" id="PF00881"/>
    </source>
</evidence>
<sequence>MEFINAMRKRYSTKKYDATKKINAKLIEELKEILVLSPSSINSQPWQFQFVSNPEIKKELAAASLFNEEKINQCDTLVVFNSIYDMEVFEKQIKENLPQSAIDYYNTHLAQLTHDELRVWFDKQVYLSLGILLAACAQMEIDATPMEGIEEDKYHQILKMDGYTSLFAVAIGYRDTEDSNQPSHKPKSRLAQEAIVKTI</sequence>
<dbReference type="InterPro" id="IPR029479">
    <property type="entry name" value="Nitroreductase"/>
</dbReference>
<evidence type="ECO:0000256" key="3">
    <source>
        <dbReference type="ARBA" id="ARBA00022630"/>
    </source>
</evidence>
<organism evidence="9 10">
    <name type="scientific">Flavobacterium frigidarium</name>
    <dbReference type="NCBI Taxonomy" id="99286"/>
    <lineage>
        <taxon>Bacteria</taxon>
        <taxon>Pseudomonadati</taxon>
        <taxon>Bacteroidota</taxon>
        <taxon>Flavobacteriia</taxon>
        <taxon>Flavobacteriales</taxon>
        <taxon>Flavobacteriaceae</taxon>
        <taxon>Flavobacterium</taxon>
    </lineage>
</organism>
<dbReference type="CDD" id="cd02149">
    <property type="entry name" value="NfsB-like"/>
    <property type="match status" value="1"/>
</dbReference>
<evidence type="ECO:0000256" key="6">
    <source>
        <dbReference type="ARBA" id="ARBA00023002"/>
    </source>
</evidence>
<dbReference type="EMBL" id="JASMRN010000009">
    <property type="protein sequence ID" value="MEZ7515990.1"/>
    <property type="molecule type" value="Genomic_DNA"/>
</dbReference>
<dbReference type="PANTHER" id="PTHR23026:SF125">
    <property type="entry name" value="OXYGEN-INSENSITIVE NAD(P)H NITROREDUCTASE"/>
    <property type="match status" value="1"/>
</dbReference>
<keyword evidence="7" id="KW-0520">NAD</keyword>
<evidence type="ECO:0000256" key="7">
    <source>
        <dbReference type="ARBA" id="ARBA00023027"/>
    </source>
</evidence>
<evidence type="ECO:0000256" key="2">
    <source>
        <dbReference type="ARBA" id="ARBA00007118"/>
    </source>
</evidence>
<evidence type="ECO:0000256" key="1">
    <source>
        <dbReference type="ARBA" id="ARBA00001917"/>
    </source>
</evidence>
<dbReference type="RefSeq" id="WP_371570870.1">
    <property type="nucleotide sequence ID" value="NZ_JASMRN010000009.1"/>
</dbReference>